<dbReference type="AlphaFoldDB" id="A0A812IDS0"/>
<feature type="chain" id="PRO_5033002761" evidence="2">
    <location>
        <begin position="23"/>
        <end position="715"/>
    </location>
</feature>
<comment type="caution">
    <text evidence="3">The sequence shown here is derived from an EMBL/GenBank/DDBJ whole genome shotgun (WGS) entry which is preliminary data.</text>
</comment>
<evidence type="ECO:0000256" key="2">
    <source>
        <dbReference type="SAM" id="SignalP"/>
    </source>
</evidence>
<keyword evidence="2" id="KW-0732">Signal</keyword>
<organism evidence="3 4">
    <name type="scientific">Symbiodinium natans</name>
    <dbReference type="NCBI Taxonomy" id="878477"/>
    <lineage>
        <taxon>Eukaryota</taxon>
        <taxon>Sar</taxon>
        <taxon>Alveolata</taxon>
        <taxon>Dinophyceae</taxon>
        <taxon>Suessiales</taxon>
        <taxon>Symbiodiniaceae</taxon>
        <taxon>Symbiodinium</taxon>
    </lineage>
</organism>
<protein>
    <submittedName>
        <fullName evidence="3">CBWD5 protein</fullName>
    </submittedName>
</protein>
<evidence type="ECO:0000313" key="4">
    <source>
        <dbReference type="Proteomes" id="UP000604046"/>
    </source>
</evidence>
<feature type="compositionally biased region" description="Basic residues" evidence="1">
    <location>
        <begin position="74"/>
        <end position="86"/>
    </location>
</feature>
<proteinExistence type="predicted"/>
<name>A0A812IDS0_9DINO</name>
<feature type="region of interest" description="Disordered" evidence="1">
    <location>
        <begin position="60"/>
        <end position="91"/>
    </location>
</feature>
<accession>A0A812IDS0</accession>
<dbReference type="Proteomes" id="UP000604046">
    <property type="component" value="Unassembled WGS sequence"/>
</dbReference>
<reference evidence="3" key="1">
    <citation type="submission" date="2021-02" db="EMBL/GenBank/DDBJ databases">
        <authorList>
            <person name="Dougan E. K."/>
            <person name="Rhodes N."/>
            <person name="Thang M."/>
            <person name="Chan C."/>
        </authorList>
    </citation>
    <scope>NUCLEOTIDE SEQUENCE</scope>
</reference>
<evidence type="ECO:0000313" key="3">
    <source>
        <dbReference type="EMBL" id="CAE7029667.1"/>
    </source>
</evidence>
<gene>
    <name evidence="3" type="primary">CBWD5</name>
    <name evidence="3" type="ORF">SNAT2548_LOCUS3567</name>
</gene>
<keyword evidence="4" id="KW-1185">Reference proteome</keyword>
<feature type="signal peptide" evidence="2">
    <location>
        <begin position="1"/>
        <end position="22"/>
    </location>
</feature>
<sequence>MKAACIVAFSSLWAFGPFGVSAETQPVVAATDAAEVCQSGSLIQQRLGSQKAMLPEETEAMLGQEDAKSNVTKKLSKKKRIQKKKQKSDEQHKELMAFLAQWKKEGTVRPEGSDCEQTGARLVGEKKAKFELLSHKVFALDLDAVIARLVRKLDYAPKTAKRAADEYRRFLVLMGMGEAPIASKMVVDAWQAHIMYTKMYERDCQEVFGHLLNHDPLQQSEESRLEQTQQQICDYFGQVDRLVWAKPSTPAALFVNIDPVNATMQQWLDHINQMTSLREGLLEEDVYLTVLSQHTKTAETYAGKETVLSFFHSFGHATRAREFLSVDTGAFALEITKNQKMGANIFEVNPEGKIFDIKIFMGSLRDDEEDLNDSGLTNVTSLQAAFPVEADGTLTKAAMETWMRNIHDDTAEAKRDLLATDAHLTIMSEESDAPETCDGKADVMENLRHIGQGQAREFLSVDGGAFMIEVKNDGRMGTYVFEVNGEGKIQDIKVWMGSLRGVDVTDPGLTDIDGNQTLLQRSRKEQALVVGSTETGCQQSSTRPTLQQLRRFNASAEKLKALDLDAVVAVLEKDGYSAAKAADLAEEYRKYLTLVSTGLSPVPSKKVDDAWHAHILNTEKYQADTQALFGHVLHHEPANLLLDLQGMKEQKSSMDDMFSQTKAHICDYYGRVDEDAWSKDKKDALGFCACGCQCGCGCSCGCACTCACACACGCR</sequence>
<dbReference type="EMBL" id="CAJNDS010000219">
    <property type="protein sequence ID" value="CAE7029667.1"/>
    <property type="molecule type" value="Genomic_DNA"/>
</dbReference>
<evidence type="ECO:0000256" key="1">
    <source>
        <dbReference type="SAM" id="MobiDB-lite"/>
    </source>
</evidence>
<dbReference type="OrthoDB" id="425482at2759"/>